<dbReference type="Pfam" id="PF08668">
    <property type="entry name" value="HDOD"/>
    <property type="match status" value="1"/>
</dbReference>
<dbReference type="SUPFAM" id="SSF109604">
    <property type="entry name" value="HD-domain/PDEase-like"/>
    <property type="match status" value="1"/>
</dbReference>
<dbReference type="STRING" id="1842532.A7E78_05290"/>
<name>A0A1L3GMZ0_9BACT</name>
<dbReference type="InterPro" id="IPR003607">
    <property type="entry name" value="HD/PDEase_dom"/>
</dbReference>
<dbReference type="KEGG" id="pef:A7E78_05290"/>
<protein>
    <recommendedName>
        <fullName evidence="1">HDOD domain-containing protein</fullName>
    </recommendedName>
</protein>
<keyword evidence="3" id="KW-1185">Reference proteome</keyword>
<reference evidence="2 3" key="1">
    <citation type="journal article" date="2017" name="Genome Announc.">
        <title>Complete Genome Sequences of Two Acetylene-Fermenting Pelobacter acetylenicus Strains.</title>
        <authorList>
            <person name="Sutton J.M."/>
            <person name="Baesman S.M."/>
            <person name="Fierst J.L."/>
            <person name="Poret-Peterson A.T."/>
            <person name="Oremland R.S."/>
            <person name="Dunlap D.S."/>
            <person name="Akob D.M."/>
        </authorList>
    </citation>
    <scope>NUCLEOTIDE SEQUENCE [LARGE SCALE GENOMIC DNA]</scope>
    <source>
        <strain evidence="2 3">SFB93</strain>
    </source>
</reference>
<dbReference type="CDD" id="cd00077">
    <property type="entry name" value="HDc"/>
    <property type="match status" value="1"/>
</dbReference>
<dbReference type="InterPro" id="IPR013976">
    <property type="entry name" value="HDOD"/>
</dbReference>
<dbReference type="OrthoDB" id="9803649at2"/>
<dbReference type="Gene3D" id="1.10.3210.10">
    <property type="entry name" value="Hypothetical protein af1432"/>
    <property type="match status" value="1"/>
</dbReference>
<dbReference type="PANTHER" id="PTHR33525">
    <property type="match status" value="1"/>
</dbReference>
<dbReference type="RefSeq" id="WP_072283271.1">
    <property type="nucleotide sequence ID" value="NZ_CP015519.1"/>
</dbReference>
<gene>
    <name evidence="2" type="ORF">A7E78_05290</name>
</gene>
<dbReference type="EMBL" id="CP015519">
    <property type="protein sequence ID" value="APG27307.1"/>
    <property type="molecule type" value="Genomic_DNA"/>
</dbReference>
<dbReference type="NCBIfam" id="TIGR00277">
    <property type="entry name" value="HDIG"/>
    <property type="match status" value="1"/>
</dbReference>
<feature type="domain" description="HDOD" evidence="1">
    <location>
        <begin position="17"/>
        <end position="215"/>
    </location>
</feature>
<sequence>MSKIVDREAVRQAIEKLPLFSSNALELLQVIADPDHELEDVVKIVKFDSALTMRVLKAVNSPVYGLIKEVSSIDRALSYLGERMVVSIAVQENTGQLLSKPLEGYQGEQGDLWRHDLFSAIASREVARYAKGDFDLDLAFTGGLLHDIGKSIFATFWKESSQEALGQIEQGAVSDYLMAEQDLAGLDHTEVGYEMARHWKLPESLQAVILHHHHPAEAIECMQPLVYAVHIGDIVSMMAGCNTGSDGLKYHLDPGYEEFFDLSPTTLAEIVLNAEEEFSKAEESLRS</sequence>
<dbReference type="PANTHER" id="PTHR33525:SF3">
    <property type="entry name" value="RIBONUCLEASE Y"/>
    <property type="match status" value="1"/>
</dbReference>
<evidence type="ECO:0000259" key="1">
    <source>
        <dbReference type="PROSITE" id="PS51833"/>
    </source>
</evidence>
<dbReference type="Proteomes" id="UP000182517">
    <property type="component" value="Chromosome"/>
</dbReference>
<evidence type="ECO:0000313" key="2">
    <source>
        <dbReference type="EMBL" id="APG27307.1"/>
    </source>
</evidence>
<dbReference type="InterPro" id="IPR006675">
    <property type="entry name" value="HDIG_dom"/>
</dbReference>
<dbReference type="InterPro" id="IPR052340">
    <property type="entry name" value="RNase_Y/CdgJ"/>
</dbReference>
<proteinExistence type="predicted"/>
<organism evidence="2 3">
    <name type="scientific">Syntrophotalea acetylenivorans</name>
    <dbReference type="NCBI Taxonomy" id="1842532"/>
    <lineage>
        <taxon>Bacteria</taxon>
        <taxon>Pseudomonadati</taxon>
        <taxon>Thermodesulfobacteriota</taxon>
        <taxon>Desulfuromonadia</taxon>
        <taxon>Desulfuromonadales</taxon>
        <taxon>Syntrophotaleaceae</taxon>
        <taxon>Syntrophotalea</taxon>
    </lineage>
</organism>
<accession>A0A1L3GMZ0</accession>
<evidence type="ECO:0000313" key="3">
    <source>
        <dbReference type="Proteomes" id="UP000182517"/>
    </source>
</evidence>
<dbReference type="AlphaFoldDB" id="A0A1L3GMZ0"/>
<dbReference type="PROSITE" id="PS51833">
    <property type="entry name" value="HDOD"/>
    <property type="match status" value="1"/>
</dbReference>